<feature type="compositionally biased region" description="Polar residues" evidence="1">
    <location>
        <begin position="143"/>
        <end position="153"/>
    </location>
</feature>
<accession>A0A654ZZ36</accession>
<feature type="compositionally biased region" description="Polar residues" evidence="1">
    <location>
        <begin position="63"/>
        <end position="72"/>
    </location>
</feature>
<evidence type="ECO:0000313" key="3">
    <source>
        <dbReference type="Proteomes" id="UP000048948"/>
    </source>
</evidence>
<proteinExistence type="predicted"/>
<dbReference type="AlphaFoldDB" id="A0A654ZZ36"/>
<feature type="compositionally biased region" description="Low complexity" evidence="1">
    <location>
        <begin position="80"/>
        <end position="97"/>
    </location>
</feature>
<feature type="compositionally biased region" description="Polar residues" evidence="1">
    <location>
        <begin position="163"/>
        <end position="173"/>
    </location>
</feature>
<protein>
    <submittedName>
        <fullName evidence="2">Uncharacterized protein</fullName>
    </submittedName>
</protein>
<organism evidence="2 3">
    <name type="scientific">Mycobacterium tuberculosis</name>
    <dbReference type="NCBI Taxonomy" id="1773"/>
    <lineage>
        <taxon>Bacteria</taxon>
        <taxon>Bacillati</taxon>
        <taxon>Actinomycetota</taxon>
        <taxon>Actinomycetes</taxon>
        <taxon>Mycobacteriales</taxon>
        <taxon>Mycobacteriaceae</taxon>
        <taxon>Mycobacterium</taxon>
        <taxon>Mycobacterium tuberculosis complex</taxon>
    </lineage>
</organism>
<dbReference type="EMBL" id="CNGE01000042">
    <property type="protein sequence ID" value="CKR68913.1"/>
    <property type="molecule type" value="Genomic_DNA"/>
</dbReference>
<feature type="compositionally biased region" description="Low complexity" evidence="1">
    <location>
        <begin position="112"/>
        <end position="130"/>
    </location>
</feature>
<reference evidence="2 3" key="1">
    <citation type="submission" date="2015-03" db="EMBL/GenBank/DDBJ databases">
        <authorList>
            <consortium name="Pathogen Informatics"/>
        </authorList>
    </citation>
    <scope>NUCLEOTIDE SEQUENCE [LARGE SCALE GENOMIC DNA]</scope>
    <source>
        <strain evidence="2 3">Bir 172</strain>
    </source>
</reference>
<sequence>MPATNDWMRNSVGSTIGAGWCRELITNPTIATAAASNDPLVGRLAQPQSGPLINPSVKRPSAKASSTAPRTSGTRRRPAARFSTSARRAASTANTPSGRFTRNTHRQPSASMRAPPIGGPRPAAMAPAAPHRLTPCARRSAGKASTTSPSEAGTRTAAPMPCSTRNATSSPTLSAIAHSPDATVNNATPKMNTRLRPIRSASLPAATRNAAKTML</sequence>
<feature type="compositionally biased region" description="Polar residues" evidence="1">
    <location>
        <begin position="98"/>
        <end position="110"/>
    </location>
</feature>
<gene>
    <name evidence="2" type="ORF">ERS027646_00428</name>
</gene>
<evidence type="ECO:0000313" key="2">
    <source>
        <dbReference type="EMBL" id="CKR68913.1"/>
    </source>
</evidence>
<name>A0A654ZZ36_MYCTX</name>
<feature type="region of interest" description="Disordered" evidence="1">
    <location>
        <begin position="41"/>
        <end position="188"/>
    </location>
</feature>
<evidence type="ECO:0000256" key="1">
    <source>
        <dbReference type="SAM" id="MobiDB-lite"/>
    </source>
</evidence>
<dbReference type="Proteomes" id="UP000048948">
    <property type="component" value="Unassembled WGS sequence"/>
</dbReference>